<evidence type="ECO:0000313" key="4">
    <source>
        <dbReference type="Proteomes" id="UP000295388"/>
    </source>
</evidence>
<sequence>MTADQLVGALRKWGVRFKEYPGWRTRGRPGGITDARGIMLHHTGSNSQSDDYLNFLFVRGRPEDGIPGPLCNVATDADGDLHLGAVGRANHAGSGSLSTLNHVMAEDYRGYAAELQPGPDGVNGNMYYYGNEIRYDGARAMSAAAYRTSLLYTAAICDFHGWSALSVIAHREHTRRKSDPGFCPMNKFRTDLAAVLRAGPDGDDMANADEVLAELRKFQTAEAQRYADLANRVQGLIDQEEGRYADLSRRVQGLVNQEAGRYADYVRRFNAILEALPQTTTIPPLAPEPADPADPVDPVDPIDPVDPADPGAVPKPPQT</sequence>
<dbReference type="Pfam" id="PF01510">
    <property type="entry name" value="Amidase_2"/>
    <property type="match status" value="1"/>
</dbReference>
<gene>
    <name evidence="3" type="ORF">EV643_13276</name>
</gene>
<protein>
    <submittedName>
        <fullName evidence="3">N-acetylmuramoyl-L-alanine amidase</fullName>
    </submittedName>
</protein>
<dbReference type="EMBL" id="SNWQ01000032">
    <property type="protein sequence ID" value="TDO33541.1"/>
    <property type="molecule type" value="Genomic_DNA"/>
</dbReference>
<dbReference type="Gene3D" id="3.40.80.10">
    <property type="entry name" value="Peptidoglycan recognition protein-like"/>
    <property type="match status" value="1"/>
</dbReference>
<dbReference type="InterPro" id="IPR036505">
    <property type="entry name" value="Amidase/PGRP_sf"/>
</dbReference>
<dbReference type="OrthoDB" id="514320at2"/>
<evidence type="ECO:0000256" key="1">
    <source>
        <dbReference type="SAM" id="MobiDB-lite"/>
    </source>
</evidence>
<feature type="region of interest" description="Disordered" evidence="1">
    <location>
        <begin position="280"/>
        <end position="319"/>
    </location>
</feature>
<dbReference type="GO" id="GO:0008745">
    <property type="term" value="F:N-acetylmuramoyl-L-alanine amidase activity"/>
    <property type="evidence" value="ECO:0007669"/>
    <property type="project" value="InterPro"/>
</dbReference>
<comment type="caution">
    <text evidence="3">The sequence shown here is derived from an EMBL/GenBank/DDBJ whole genome shotgun (WGS) entry which is preliminary data.</text>
</comment>
<evidence type="ECO:0000259" key="2">
    <source>
        <dbReference type="Pfam" id="PF01510"/>
    </source>
</evidence>
<dbReference type="RefSeq" id="WP_133805321.1">
    <property type="nucleotide sequence ID" value="NZ_SNWQ01000032.1"/>
</dbReference>
<dbReference type="AlphaFoldDB" id="A0A4R6JEZ1"/>
<dbReference type="Proteomes" id="UP000295388">
    <property type="component" value="Unassembled WGS sequence"/>
</dbReference>
<name>A0A4R6JEZ1_9ACTN</name>
<proteinExistence type="predicted"/>
<feature type="domain" description="N-acetylmuramoyl-L-alanine amidase" evidence="2">
    <location>
        <begin position="35"/>
        <end position="181"/>
    </location>
</feature>
<evidence type="ECO:0000313" key="3">
    <source>
        <dbReference type="EMBL" id="TDO33541.1"/>
    </source>
</evidence>
<organism evidence="3 4">
    <name type="scientific">Kribbella caucasensis</name>
    <dbReference type="NCBI Taxonomy" id="2512215"/>
    <lineage>
        <taxon>Bacteria</taxon>
        <taxon>Bacillati</taxon>
        <taxon>Actinomycetota</taxon>
        <taxon>Actinomycetes</taxon>
        <taxon>Propionibacteriales</taxon>
        <taxon>Kribbellaceae</taxon>
        <taxon>Kribbella</taxon>
    </lineage>
</organism>
<accession>A0A4R6JEZ1</accession>
<reference evidence="3 4" key="1">
    <citation type="submission" date="2019-03" db="EMBL/GenBank/DDBJ databases">
        <title>Genomic Encyclopedia of Type Strains, Phase III (KMG-III): the genomes of soil and plant-associated and newly described type strains.</title>
        <authorList>
            <person name="Whitman W."/>
        </authorList>
    </citation>
    <scope>NUCLEOTIDE SEQUENCE [LARGE SCALE GENOMIC DNA]</scope>
    <source>
        <strain evidence="3 4">VKM Ac-2527</strain>
    </source>
</reference>
<dbReference type="InterPro" id="IPR002502">
    <property type="entry name" value="Amidase_domain"/>
</dbReference>
<keyword evidence="4" id="KW-1185">Reference proteome</keyword>
<dbReference type="GO" id="GO:0009253">
    <property type="term" value="P:peptidoglycan catabolic process"/>
    <property type="evidence" value="ECO:0007669"/>
    <property type="project" value="InterPro"/>
</dbReference>
<dbReference type="SUPFAM" id="SSF55846">
    <property type="entry name" value="N-acetylmuramoyl-L-alanine amidase-like"/>
    <property type="match status" value="1"/>
</dbReference>